<keyword evidence="2" id="KW-1185">Reference proteome</keyword>
<organism evidence="1 2">
    <name type="scientific">Collybiopsis luxurians FD-317 M1</name>
    <dbReference type="NCBI Taxonomy" id="944289"/>
    <lineage>
        <taxon>Eukaryota</taxon>
        <taxon>Fungi</taxon>
        <taxon>Dikarya</taxon>
        <taxon>Basidiomycota</taxon>
        <taxon>Agaricomycotina</taxon>
        <taxon>Agaricomycetes</taxon>
        <taxon>Agaricomycetidae</taxon>
        <taxon>Agaricales</taxon>
        <taxon>Marasmiineae</taxon>
        <taxon>Omphalotaceae</taxon>
        <taxon>Collybiopsis</taxon>
        <taxon>Collybiopsis luxurians</taxon>
    </lineage>
</organism>
<sequence>GQQKYSAFCLCKHLVQAVNSPEPHFFTEISRCRTIPIYRHPSLIPKESSLTSFGEPDDLGSVMDGDDYIWLGSKAALEN</sequence>
<protein>
    <submittedName>
        <fullName evidence="1">Uncharacterized protein</fullName>
    </submittedName>
</protein>
<gene>
    <name evidence="1" type="ORF">GYMLUDRAFT_110728</name>
</gene>
<dbReference type="EMBL" id="KN834904">
    <property type="protein sequence ID" value="KIK50411.1"/>
    <property type="molecule type" value="Genomic_DNA"/>
</dbReference>
<dbReference type="OrthoDB" id="3221775at2759"/>
<reference evidence="1 2" key="1">
    <citation type="submission" date="2014-04" db="EMBL/GenBank/DDBJ databases">
        <title>Evolutionary Origins and Diversification of the Mycorrhizal Mutualists.</title>
        <authorList>
            <consortium name="DOE Joint Genome Institute"/>
            <consortium name="Mycorrhizal Genomics Consortium"/>
            <person name="Kohler A."/>
            <person name="Kuo A."/>
            <person name="Nagy L.G."/>
            <person name="Floudas D."/>
            <person name="Copeland A."/>
            <person name="Barry K.W."/>
            <person name="Cichocki N."/>
            <person name="Veneault-Fourrey C."/>
            <person name="LaButti K."/>
            <person name="Lindquist E.A."/>
            <person name="Lipzen A."/>
            <person name="Lundell T."/>
            <person name="Morin E."/>
            <person name="Murat C."/>
            <person name="Riley R."/>
            <person name="Ohm R."/>
            <person name="Sun H."/>
            <person name="Tunlid A."/>
            <person name="Henrissat B."/>
            <person name="Grigoriev I.V."/>
            <person name="Hibbett D.S."/>
            <person name="Martin F."/>
        </authorList>
    </citation>
    <scope>NUCLEOTIDE SEQUENCE [LARGE SCALE GENOMIC DNA]</scope>
    <source>
        <strain evidence="1 2">FD-317 M1</strain>
    </source>
</reference>
<evidence type="ECO:0000313" key="2">
    <source>
        <dbReference type="Proteomes" id="UP000053593"/>
    </source>
</evidence>
<dbReference type="HOGENOM" id="CLU_2711815_0_0_1"/>
<feature type="non-terminal residue" evidence="1">
    <location>
        <position position="79"/>
    </location>
</feature>
<feature type="non-terminal residue" evidence="1">
    <location>
        <position position="1"/>
    </location>
</feature>
<accession>A0A0D0B8E7</accession>
<dbReference type="Proteomes" id="UP000053593">
    <property type="component" value="Unassembled WGS sequence"/>
</dbReference>
<name>A0A0D0B8E7_9AGAR</name>
<proteinExistence type="predicted"/>
<dbReference type="AlphaFoldDB" id="A0A0D0B8E7"/>
<evidence type="ECO:0000313" key="1">
    <source>
        <dbReference type="EMBL" id="KIK50411.1"/>
    </source>
</evidence>